<dbReference type="KEGG" id="ttr:Tter_0822"/>
<dbReference type="GO" id="GO:0005737">
    <property type="term" value="C:cytoplasm"/>
    <property type="evidence" value="ECO:0007669"/>
    <property type="project" value="UniProtKB-SubCell"/>
</dbReference>
<evidence type="ECO:0000256" key="5">
    <source>
        <dbReference type="HAMAP-Rule" id="MF_01804"/>
    </source>
</evidence>
<dbReference type="GO" id="GO:0006260">
    <property type="term" value="P:DNA replication"/>
    <property type="evidence" value="ECO:0007669"/>
    <property type="project" value="UniProtKB-UniRule"/>
</dbReference>
<dbReference type="eggNOG" id="COG1386">
    <property type="taxonomic scope" value="Bacteria"/>
</dbReference>
<keyword evidence="1 5" id="KW-0963">Cytoplasm</keyword>
<evidence type="ECO:0000313" key="6">
    <source>
        <dbReference type="EMBL" id="ACZ41739.1"/>
    </source>
</evidence>
<keyword evidence="4 5" id="KW-0131">Cell cycle</keyword>
<dbReference type="PIRSF" id="PIRSF019345">
    <property type="entry name" value="ScpB"/>
    <property type="match status" value="1"/>
</dbReference>
<comment type="similarity">
    <text evidence="5">Belongs to the ScpB family.</text>
</comment>
<comment type="subcellular location">
    <subcellularLocation>
        <location evidence="5">Cytoplasm</location>
    </subcellularLocation>
    <text evidence="5">Associated with two foci at the outer edges of the nucleoid region in young cells, and at four foci within both cell halves in older cells.</text>
</comment>
<sequence>MDRVNQQQESACGHDVQLLLEAMLFAAGRPVAVSELASVLDISQSEVTSHLLSLREVLRNRGIRLQNNGYEWRLVAAPEASTVIQRLLGLGMPPKLSSAAMEALAIIAYKQPITKGQIDLIRGVDSSGVINSLLTRGLIEEVGRAETPGRPILYGTTEMFLELFGLESLDQLPKLEDARHSIDKLVSREDVVL</sequence>
<dbReference type="HOGENOM" id="CLU_045647_5_3_0"/>
<evidence type="ECO:0000256" key="3">
    <source>
        <dbReference type="ARBA" id="ARBA00022829"/>
    </source>
</evidence>
<dbReference type="RefSeq" id="WP_012874774.1">
    <property type="nucleotide sequence ID" value="NC_013525.1"/>
</dbReference>
<dbReference type="PANTHER" id="PTHR34298">
    <property type="entry name" value="SEGREGATION AND CONDENSATION PROTEIN B"/>
    <property type="match status" value="1"/>
</dbReference>
<dbReference type="OrthoDB" id="9806226at2"/>
<dbReference type="EMBL" id="CP001825">
    <property type="protein sequence ID" value="ACZ41739.1"/>
    <property type="molecule type" value="Genomic_DNA"/>
</dbReference>
<dbReference type="GO" id="GO:0051304">
    <property type="term" value="P:chromosome separation"/>
    <property type="evidence" value="ECO:0007669"/>
    <property type="project" value="InterPro"/>
</dbReference>
<keyword evidence="3 5" id="KW-0159">Chromosome partition</keyword>
<keyword evidence="2 5" id="KW-0132">Cell division</keyword>
<protein>
    <recommendedName>
        <fullName evidence="5">Segregation and condensation protein B</fullName>
    </recommendedName>
</protein>
<organism evidence="6 7">
    <name type="scientific">Thermobaculum terrenum (strain ATCC BAA-798 / CCMEE 7001 / YNP1)</name>
    <dbReference type="NCBI Taxonomy" id="525904"/>
    <lineage>
        <taxon>Bacteria</taxon>
        <taxon>Bacillati</taxon>
        <taxon>Chloroflexota</taxon>
        <taxon>Chloroflexia</taxon>
        <taxon>Candidatus Thermobaculales</taxon>
        <taxon>Candidatus Thermobaculaceae</taxon>
        <taxon>Thermobaculum</taxon>
    </lineage>
</organism>
<dbReference type="PANTHER" id="PTHR34298:SF2">
    <property type="entry name" value="SEGREGATION AND CONDENSATION PROTEIN B"/>
    <property type="match status" value="1"/>
</dbReference>
<dbReference type="GO" id="GO:0051301">
    <property type="term" value="P:cell division"/>
    <property type="evidence" value="ECO:0007669"/>
    <property type="project" value="UniProtKB-KW"/>
</dbReference>
<comment type="function">
    <text evidence="5">Participates in chromosomal partition during cell division. May act via the formation of a condensin-like complex containing Smc and ScpA that pull DNA away from mid-cell into both cell halves.</text>
</comment>
<comment type="subunit">
    <text evidence="5">Homodimer. Homodimerization may be required to stabilize the binding of ScpA to the Smc head domains. Component of a cohesin-like complex composed of ScpA, ScpB and the Smc homodimer, in which ScpA and ScpB bind to the head domain of Smc. The presence of the three proteins is required for the association of the complex with DNA.</text>
</comment>
<reference evidence="7" key="1">
    <citation type="journal article" date="2010" name="Stand. Genomic Sci.">
        <title>Complete genome sequence of 'Thermobaculum terrenum' type strain (YNP1).</title>
        <authorList>
            <person name="Kiss H."/>
            <person name="Cleland D."/>
            <person name="Lapidus A."/>
            <person name="Lucas S."/>
            <person name="Glavina Del Rio T."/>
            <person name="Nolan M."/>
            <person name="Tice H."/>
            <person name="Han C."/>
            <person name="Goodwin L."/>
            <person name="Pitluck S."/>
            <person name="Liolios K."/>
            <person name="Ivanova N."/>
            <person name="Mavromatis K."/>
            <person name="Ovchinnikova G."/>
            <person name="Pati A."/>
            <person name="Chen A."/>
            <person name="Palaniappan K."/>
            <person name="Land M."/>
            <person name="Hauser L."/>
            <person name="Chang Y."/>
            <person name="Jeffries C."/>
            <person name="Lu M."/>
            <person name="Brettin T."/>
            <person name="Detter J."/>
            <person name="Goker M."/>
            <person name="Tindall B."/>
            <person name="Beck B."/>
            <person name="McDermott T."/>
            <person name="Woyke T."/>
            <person name="Bristow J."/>
            <person name="Eisen J."/>
            <person name="Markowitz V."/>
            <person name="Hugenholtz P."/>
            <person name="Kyrpides N."/>
            <person name="Klenk H."/>
            <person name="Cheng J."/>
        </authorList>
    </citation>
    <scope>NUCLEOTIDE SEQUENCE [LARGE SCALE GENOMIC DNA]</scope>
    <source>
        <strain evidence="7">ATCC BAA-798 / YNP1</strain>
    </source>
</reference>
<gene>
    <name evidence="5" type="primary">scpB</name>
    <name evidence="6" type="ordered locus">Tter_0822</name>
</gene>
<accession>D1CFN3</accession>
<name>D1CFN3_THET1</name>
<keyword evidence="7" id="KW-1185">Reference proteome</keyword>
<dbReference type="SUPFAM" id="SSF46785">
    <property type="entry name" value="Winged helix' DNA-binding domain"/>
    <property type="match status" value="2"/>
</dbReference>
<dbReference type="Gene3D" id="1.10.10.10">
    <property type="entry name" value="Winged helix-like DNA-binding domain superfamily/Winged helix DNA-binding domain"/>
    <property type="match status" value="2"/>
</dbReference>
<evidence type="ECO:0000256" key="4">
    <source>
        <dbReference type="ARBA" id="ARBA00023306"/>
    </source>
</evidence>
<evidence type="ECO:0000313" key="7">
    <source>
        <dbReference type="Proteomes" id="UP000000323"/>
    </source>
</evidence>
<dbReference type="InterPro" id="IPR036390">
    <property type="entry name" value="WH_DNA-bd_sf"/>
</dbReference>
<evidence type="ECO:0000256" key="2">
    <source>
        <dbReference type="ARBA" id="ARBA00022618"/>
    </source>
</evidence>
<dbReference type="AlphaFoldDB" id="D1CFN3"/>
<dbReference type="HAMAP" id="MF_01804">
    <property type="entry name" value="ScpB"/>
    <property type="match status" value="1"/>
</dbReference>
<evidence type="ECO:0000256" key="1">
    <source>
        <dbReference type="ARBA" id="ARBA00022490"/>
    </source>
</evidence>
<dbReference type="InterPro" id="IPR036388">
    <property type="entry name" value="WH-like_DNA-bd_sf"/>
</dbReference>
<dbReference type="NCBIfam" id="TIGR00281">
    <property type="entry name" value="SMC-Scp complex subunit ScpB"/>
    <property type="match status" value="1"/>
</dbReference>
<proteinExistence type="inferred from homology"/>
<dbReference type="STRING" id="525904.Tter_0822"/>
<dbReference type="Pfam" id="PF04079">
    <property type="entry name" value="SMC_ScpB"/>
    <property type="match status" value="1"/>
</dbReference>
<dbReference type="InterPro" id="IPR005234">
    <property type="entry name" value="ScpB_csome_segregation"/>
</dbReference>
<dbReference type="Proteomes" id="UP000000323">
    <property type="component" value="Chromosome 1"/>
</dbReference>